<evidence type="ECO:0008006" key="3">
    <source>
        <dbReference type="Google" id="ProtNLM"/>
    </source>
</evidence>
<organism evidence="1 2">
    <name type="scientific">Marinimicrobium koreense</name>
    <dbReference type="NCBI Taxonomy" id="306545"/>
    <lineage>
        <taxon>Bacteria</taxon>
        <taxon>Pseudomonadati</taxon>
        <taxon>Pseudomonadota</taxon>
        <taxon>Gammaproteobacteria</taxon>
        <taxon>Cellvibrionales</taxon>
        <taxon>Cellvibrionaceae</taxon>
        <taxon>Marinimicrobium</taxon>
    </lineage>
</organism>
<proteinExistence type="predicted"/>
<comment type="caution">
    <text evidence="1">The sequence shown here is derived from an EMBL/GenBank/DDBJ whole genome shotgun (WGS) entry which is preliminary data.</text>
</comment>
<name>A0A3N1NMU8_9GAMM</name>
<protein>
    <recommendedName>
        <fullName evidence="3">DUF4194 domain-containing protein</fullName>
    </recommendedName>
</protein>
<gene>
    <name evidence="1" type="ORF">EDC38_0760</name>
</gene>
<keyword evidence="2" id="KW-1185">Reference proteome</keyword>
<dbReference type="AlphaFoldDB" id="A0A3N1NMU8"/>
<dbReference type="RefSeq" id="WP_123637378.1">
    <property type="nucleotide sequence ID" value="NZ_RJUK01000001.1"/>
</dbReference>
<dbReference type="Proteomes" id="UP000273643">
    <property type="component" value="Unassembled WGS sequence"/>
</dbReference>
<dbReference type="EMBL" id="RJUK01000001">
    <property type="protein sequence ID" value="ROQ20162.1"/>
    <property type="molecule type" value="Genomic_DNA"/>
</dbReference>
<evidence type="ECO:0000313" key="2">
    <source>
        <dbReference type="Proteomes" id="UP000273643"/>
    </source>
</evidence>
<dbReference type="OrthoDB" id="8565179at2"/>
<accession>A0A3N1NMU8</accession>
<reference evidence="1 2" key="1">
    <citation type="submission" date="2018-11" db="EMBL/GenBank/DDBJ databases">
        <title>Genomic Encyclopedia of Type Strains, Phase IV (KMG-IV): sequencing the most valuable type-strain genomes for metagenomic binning, comparative biology and taxonomic classification.</title>
        <authorList>
            <person name="Goeker M."/>
        </authorList>
    </citation>
    <scope>NUCLEOTIDE SEQUENCE [LARGE SCALE GENOMIC DNA]</scope>
    <source>
        <strain evidence="1 2">DSM 16974</strain>
    </source>
</reference>
<evidence type="ECO:0000313" key="1">
    <source>
        <dbReference type="EMBL" id="ROQ20162.1"/>
    </source>
</evidence>
<sequence>MSDTMLFARVTEQLLGTALVCRHTNEVEYKYLANEDNFRLVSDFLVRMNRRLRWTNDRAGVVLTHADAQSTRAKQDCRAMFEETGGQIRPLVAWLTLAQRADPRGEPIKAGATLRKSELLQAIEESAEMQRRLDELCRLRMFLNDNKTPDGQISRILSRLVEMGYLVELSHSKLIYRATARFSLFYDLLTFIQENEGIEIPEGTAPVEGEFDHGG</sequence>